<evidence type="ECO:0000256" key="1">
    <source>
        <dbReference type="ARBA" id="ARBA00033738"/>
    </source>
</evidence>
<dbReference type="InterPro" id="IPR051429">
    <property type="entry name" value="Encapsulin_nc"/>
</dbReference>
<name>A0A0D8BZP6_GEOKU</name>
<evidence type="ECO:0000256" key="2">
    <source>
        <dbReference type="ARBA" id="ARBA00033743"/>
    </source>
</evidence>
<evidence type="ECO:0000313" key="5">
    <source>
        <dbReference type="EMBL" id="KJE28847.1"/>
    </source>
</evidence>
<keyword evidence="5" id="KW-0575">Peroxidase</keyword>
<keyword evidence="5" id="KW-0560">Oxidoreductase</keyword>
<evidence type="ECO:0000313" key="6">
    <source>
        <dbReference type="Proteomes" id="UP000032522"/>
    </source>
</evidence>
<gene>
    <name evidence="5" type="ORF">LG52_2203</name>
</gene>
<evidence type="ECO:0000256" key="3">
    <source>
        <dbReference type="ARBA" id="ARBA00033787"/>
    </source>
</evidence>
<keyword evidence="3" id="KW-1284">Encapsulin nanocompartment</keyword>
<dbReference type="PANTHER" id="PTHR37165">
    <property type="entry name" value="PEPTIDASE U56 FAMILY"/>
    <property type="match status" value="1"/>
</dbReference>
<dbReference type="GO" id="GO:0140737">
    <property type="term" value="C:encapsulin nanocompartment"/>
    <property type="evidence" value="ECO:0007669"/>
    <property type="project" value="UniProtKB-SubCell"/>
</dbReference>
<organism evidence="5 6">
    <name type="scientific">Geobacillus kaustophilus</name>
    <dbReference type="NCBI Taxonomy" id="1462"/>
    <lineage>
        <taxon>Bacteria</taxon>
        <taxon>Bacillati</taxon>
        <taxon>Bacillota</taxon>
        <taxon>Bacilli</taxon>
        <taxon>Bacillales</taxon>
        <taxon>Anoxybacillaceae</taxon>
        <taxon>Geobacillus</taxon>
        <taxon>Geobacillus thermoleovorans group</taxon>
    </lineage>
</organism>
<accession>A0A0D8BZP6</accession>
<dbReference type="InterPro" id="IPR007544">
    <property type="entry name" value="ENCAP"/>
</dbReference>
<dbReference type="NCBIfam" id="NF041155">
    <property type="entry name" value="encap_f1"/>
    <property type="match status" value="1"/>
</dbReference>
<dbReference type="GO" id="GO:0004601">
    <property type="term" value="F:peroxidase activity"/>
    <property type="evidence" value="ECO:0007669"/>
    <property type="project" value="UniProtKB-KW"/>
</dbReference>
<dbReference type="EMBL" id="JYBP01000003">
    <property type="protein sequence ID" value="KJE28847.1"/>
    <property type="molecule type" value="Genomic_DNA"/>
</dbReference>
<dbReference type="PANTHER" id="PTHR37165:SF1">
    <property type="entry name" value="TYPE 1 ENCAPSULIN SHELL PROTEIN"/>
    <property type="match status" value="1"/>
</dbReference>
<dbReference type="Gene3D" id="3.30.2400.30">
    <property type="match status" value="1"/>
</dbReference>
<reference evidence="5 6" key="1">
    <citation type="submission" date="2015-01" db="EMBL/GenBank/DDBJ databases">
        <authorList>
            <person name="Filippidou S."/>
            <person name="Jeanneret N."/>
            <person name="Russel-Delif L."/>
            <person name="Junier T."/>
            <person name="Wunderlin T."/>
            <person name="Molina V."/>
            <person name="Johnson S.L."/>
            <person name="Davenport K.W."/>
            <person name="Chain P.S."/>
            <person name="Dorador C."/>
            <person name="Junier P."/>
        </authorList>
    </citation>
    <scope>NUCLEOTIDE SEQUENCE [LARGE SCALE GENOMIC DNA]</scope>
    <source>
        <strain evidence="5 6">Et7/4</strain>
    </source>
</reference>
<dbReference type="Gene3D" id="3.30.2320.10">
    <property type="entry name" value="hypothetical protein PF0899 domain"/>
    <property type="match status" value="1"/>
</dbReference>
<proteinExistence type="inferred from homology"/>
<dbReference type="Proteomes" id="UP000032522">
    <property type="component" value="Unassembled WGS sequence"/>
</dbReference>
<comment type="subcellular location">
    <subcellularLocation>
        <location evidence="1">Encapsulin nanocompartment</location>
    </subcellularLocation>
</comment>
<dbReference type="RefSeq" id="WP_044731962.1">
    <property type="nucleotide sequence ID" value="NZ_JYBP01000003.1"/>
</dbReference>
<comment type="similarity">
    <text evidence="2">Belongs to the encapsulin family. Family 1 subfamily.</text>
</comment>
<sequence length="284" mass="31860">MDKTKLYSEAPLTSSQWGELDELVIETARRQLVGRRFIDLYGPLGEGVQSVANDIYMNPEQGDMSFHGKELSLSEPTRRVHLTIPLLYKDFILYWRDIEQAKQLGSPIDFSAAANAAQQCALLEDDLIFNGSTEFDVPGIMNVKGKIAHIRSDWMKSGNAFTDVVEARNKLLQLGHTGPYALVLSPELYALIHRVHEGTHVLEIEHIRELMTAGIYQTPVIKGKRGVVIDTGRQNIDLAVAADMQTAFLDTENMNYLFRVYESVVPRIKRPSAICTLEDPNESA</sequence>
<dbReference type="AlphaFoldDB" id="A0A0D8BZP6"/>
<comment type="caution">
    <text evidence="5">The sequence shown here is derived from an EMBL/GenBank/DDBJ whole genome shotgun (WGS) entry which is preliminary data.</text>
</comment>
<dbReference type="PATRIC" id="fig|1462.6.peg.2466"/>
<evidence type="ECO:0000256" key="4">
    <source>
        <dbReference type="ARBA" id="ARBA00050023"/>
    </source>
</evidence>
<protein>
    <recommendedName>
        <fullName evidence="4">Type 1 encapsulin shell protein</fullName>
    </recommendedName>
</protein>
<dbReference type="Pfam" id="PF04454">
    <property type="entry name" value="Linocin_M18"/>
    <property type="match status" value="1"/>
</dbReference>
<dbReference type="OrthoDB" id="2922at2"/>